<dbReference type="KEGG" id="tper:IWA51_07120"/>
<evidence type="ECO:0000313" key="1">
    <source>
        <dbReference type="EMBL" id="QQA00051.1"/>
    </source>
</evidence>
<dbReference type="KEGG" id="tper:IWA51_01630"/>
<dbReference type="EMBL" id="CP064936">
    <property type="protein sequence ID" value="QQA00051.1"/>
    <property type="molecule type" value="Genomic_DNA"/>
</dbReference>
<keyword evidence="3" id="KW-1185">Reference proteome</keyword>
<organism evidence="1 3">
    <name type="scientific">Treponema peruense</name>
    <dbReference type="NCBI Taxonomy" id="2787628"/>
    <lineage>
        <taxon>Bacteria</taxon>
        <taxon>Pseudomonadati</taxon>
        <taxon>Spirochaetota</taxon>
        <taxon>Spirochaetia</taxon>
        <taxon>Spirochaetales</taxon>
        <taxon>Treponemataceae</taxon>
        <taxon>Treponema</taxon>
    </lineage>
</organism>
<protein>
    <submittedName>
        <fullName evidence="1">Uncharacterized protein</fullName>
    </submittedName>
</protein>
<evidence type="ECO:0000313" key="3">
    <source>
        <dbReference type="Proteomes" id="UP000595224"/>
    </source>
</evidence>
<dbReference type="Proteomes" id="UP000595224">
    <property type="component" value="Chromosome"/>
</dbReference>
<dbReference type="AlphaFoldDB" id="A0A7T3RBI3"/>
<accession>A0A7T3RBI3</accession>
<dbReference type="EMBL" id="CP064936">
    <property type="protein sequence ID" value="QQA01346.1"/>
    <property type="molecule type" value="Genomic_DNA"/>
</dbReference>
<name>A0A7T3RBI3_9SPIR</name>
<sequence length="172" mass="20837">MRGEKTECGFQYFLDFDFYEQEEKKEIDDLLFFAAPENDNQRLMNLQYEYYHGMPEKIDKIFLLLLEIARKIISKEAKEKKLIFCIDHKEELAVDSASLVIEQILKNRLKIRTSFIAYLYLQVKKTMYSKTKAQKLEDYCIKNNINFFLLSEDEKRKVKRNFEEYKKEGRHE</sequence>
<proteinExistence type="predicted"/>
<evidence type="ECO:0000313" key="2">
    <source>
        <dbReference type="EMBL" id="QQA01346.1"/>
    </source>
</evidence>
<reference evidence="1 3" key="1">
    <citation type="submission" date="2020-11" db="EMBL/GenBank/DDBJ databases">
        <title>Treponema Peruensis nv. sp., first commensal Treponema isolated from human feces.</title>
        <authorList>
            <person name="Belkhou C."/>
            <person name="Raes J."/>
        </authorList>
    </citation>
    <scope>NUCLEOTIDE SEQUENCE [LARGE SCALE GENOMIC DNA]</scope>
    <source>
        <strain evidence="1 3">RCC2812</strain>
    </source>
</reference>
<gene>
    <name evidence="2" type="ORF">IWA51_01630</name>
    <name evidence="1" type="ORF">IWA51_07120</name>
</gene>